<organism evidence="2 3">
    <name type="scientific">Amycolatopsis sacchari</name>
    <dbReference type="NCBI Taxonomy" id="115433"/>
    <lineage>
        <taxon>Bacteria</taxon>
        <taxon>Bacillati</taxon>
        <taxon>Actinomycetota</taxon>
        <taxon>Actinomycetes</taxon>
        <taxon>Pseudonocardiales</taxon>
        <taxon>Pseudonocardiaceae</taxon>
        <taxon>Amycolatopsis</taxon>
    </lineage>
</organism>
<keyword evidence="1" id="KW-0472">Membrane</keyword>
<dbReference type="STRING" id="115433.SAMN05421835_101403"/>
<evidence type="ECO:0000256" key="1">
    <source>
        <dbReference type="SAM" id="Phobius"/>
    </source>
</evidence>
<proteinExistence type="predicted"/>
<evidence type="ECO:0000313" key="2">
    <source>
        <dbReference type="EMBL" id="SFI67199.1"/>
    </source>
</evidence>
<gene>
    <name evidence="2" type="ORF">SAMN05421835_101403</name>
</gene>
<sequence>MTDRTRLHWVPATAARCWLSLFAGVVLLGSSIWMLSTGDERLPVFSVVAAVAAALLVIIAVVGLVSPRLRGR</sequence>
<keyword evidence="1" id="KW-0812">Transmembrane</keyword>
<protein>
    <submittedName>
        <fullName evidence="2">Uncharacterized protein</fullName>
    </submittedName>
</protein>
<dbReference type="OrthoDB" id="3635011at2"/>
<name>A0A1I3K3V7_9PSEU</name>
<dbReference type="RefSeq" id="WP_091503887.1">
    <property type="nucleotide sequence ID" value="NZ_CBDQZW010000048.1"/>
</dbReference>
<dbReference type="AlphaFoldDB" id="A0A1I3K3V7"/>
<feature type="transmembrane region" description="Helical" evidence="1">
    <location>
        <begin position="42"/>
        <end position="65"/>
    </location>
</feature>
<accession>A0A1I3K3V7</accession>
<keyword evidence="3" id="KW-1185">Reference proteome</keyword>
<dbReference type="Proteomes" id="UP000199025">
    <property type="component" value="Unassembled WGS sequence"/>
</dbReference>
<feature type="transmembrane region" description="Helical" evidence="1">
    <location>
        <begin position="12"/>
        <end position="36"/>
    </location>
</feature>
<reference evidence="2 3" key="1">
    <citation type="submission" date="2016-10" db="EMBL/GenBank/DDBJ databases">
        <authorList>
            <person name="de Groot N.N."/>
        </authorList>
    </citation>
    <scope>NUCLEOTIDE SEQUENCE [LARGE SCALE GENOMIC DNA]</scope>
    <source>
        <strain evidence="2 3">DSM 44468</strain>
    </source>
</reference>
<evidence type="ECO:0000313" key="3">
    <source>
        <dbReference type="Proteomes" id="UP000199025"/>
    </source>
</evidence>
<dbReference type="EMBL" id="FORP01000001">
    <property type="protein sequence ID" value="SFI67199.1"/>
    <property type="molecule type" value="Genomic_DNA"/>
</dbReference>
<keyword evidence="1" id="KW-1133">Transmembrane helix</keyword>